<dbReference type="Proteomes" id="UP000001292">
    <property type="component" value="Unassembled WGS sequence"/>
</dbReference>
<protein>
    <submittedName>
        <fullName evidence="2">GM21955</fullName>
    </submittedName>
</protein>
<keyword evidence="1" id="KW-0812">Transmembrane</keyword>
<evidence type="ECO:0000256" key="1">
    <source>
        <dbReference type="SAM" id="Phobius"/>
    </source>
</evidence>
<evidence type="ECO:0000313" key="3">
    <source>
        <dbReference type="Proteomes" id="UP000001292"/>
    </source>
</evidence>
<reference evidence="2 3" key="1">
    <citation type="journal article" date="2007" name="Nature">
        <title>Evolution of genes and genomes on the Drosophila phylogeny.</title>
        <authorList>
            <consortium name="Drosophila 12 Genomes Consortium"/>
            <person name="Clark A.G."/>
            <person name="Eisen M.B."/>
            <person name="Smith D.R."/>
            <person name="Bergman C.M."/>
            <person name="Oliver B."/>
            <person name="Markow T.A."/>
            <person name="Kaufman T.C."/>
            <person name="Kellis M."/>
            <person name="Gelbart W."/>
            <person name="Iyer V.N."/>
            <person name="Pollard D.A."/>
            <person name="Sackton T.B."/>
            <person name="Larracuente A.M."/>
            <person name="Singh N.D."/>
            <person name="Abad J.P."/>
            <person name="Abt D.N."/>
            <person name="Adryan B."/>
            <person name="Aguade M."/>
            <person name="Akashi H."/>
            <person name="Anderson W.W."/>
            <person name="Aquadro C.F."/>
            <person name="Ardell D.H."/>
            <person name="Arguello R."/>
            <person name="Artieri C.G."/>
            <person name="Barbash D.A."/>
            <person name="Barker D."/>
            <person name="Barsanti P."/>
            <person name="Batterham P."/>
            <person name="Batzoglou S."/>
            <person name="Begun D."/>
            <person name="Bhutkar A."/>
            <person name="Blanco E."/>
            <person name="Bosak S.A."/>
            <person name="Bradley R.K."/>
            <person name="Brand A.D."/>
            <person name="Brent M.R."/>
            <person name="Brooks A.N."/>
            <person name="Brown R.H."/>
            <person name="Butlin R.K."/>
            <person name="Caggese C."/>
            <person name="Calvi B.R."/>
            <person name="Bernardo de Carvalho A."/>
            <person name="Caspi A."/>
            <person name="Castrezana S."/>
            <person name="Celniker S.E."/>
            <person name="Chang J.L."/>
            <person name="Chapple C."/>
            <person name="Chatterji S."/>
            <person name="Chinwalla A."/>
            <person name="Civetta A."/>
            <person name="Clifton S.W."/>
            <person name="Comeron J.M."/>
            <person name="Costello J.C."/>
            <person name="Coyne J.A."/>
            <person name="Daub J."/>
            <person name="David R.G."/>
            <person name="Delcher A.L."/>
            <person name="Delehaunty K."/>
            <person name="Do C.B."/>
            <person name="Ebling H."/>
            <person name="Edwards K."/>
            <person name="Eickbush T."/>
            <person name="Evans J.D."/>
            <person name="Filipski A."/>
            <person name="Findeiss S."/>
            <person name="Freyhult E."/>
            <person name="Fulton L."/>
            <person name="Fulton R."/>
            <person name="Garcia A.C."/>
            <person name="Gardiner A."/>
            <person name="Garfield D.A."/>
            <person name="Garvin B.E."/>
            <person name="Gibson G."/>
            <person name="Gilbert D."/>
            <person name="Gnerre S."/>
            <person name="Godfrey J."/>
            <person name="Good R."/>
            <person name="Gotea V."/>
            <person name="Gravely B."/>
            <person name="Greenberg A.J."/>
            <person name="Griffiths-Jones S."/>
            <person name="Gross S."/>
            <person name="Guigo R."/>
            <person name="Gustafson E.A."/>
            <person name="Haerty W."/>
            <person name="Hahn M.W."/>
            <person name="Halligan D.L."/>
            <person name="Halpern A.L."/>
            <person name="Halter G.M."/>
            <person name="Han M.V."/>
            <person name="Heger A."/>
            <person name="Hillier L."/>
            <person name="Hinrichs A.S."/>
            <person name="Holmes I."/>
            <person name="Hoskins R.A."/>
            <person name="Hubisz M.J."/>
            <person name="Hultmark D."/>
            <person name="Huntley M.A."/>
            <person name="Jaffe D.B."/>
            <person name="Jagadeeshan S."/>
            <person name="Jeck W.R."/>
            <person name="Johnson J."/>
            <person name="Jones C.D."/>
            <person name="Jordan W.C."/>
            <person name="Karpen G.H."/>
            <person name="Kataoka E."/>
            <person name="Keightley P.D."/>
            <person name="Kheradpour P."/>
            <person name="Kirkness E.F."/>
            <person name="Koerich L.B."/>
            <person name="Kristiansen K."/>
            <person name="Kudrna D."/>
            <person name="Kulathinal R.J."/>
            <person name="Kumar S."/>
            <person name="Kwok R."/>
            <person name="Lander E."/>
            <person name="Langley C.H."/>
            <person name="Lapoint R."/>
            <person name="Lazzaro B.P."/>
            <person name="Lee S.J."/>
            <person name="Levesque L."/>
            <person name="Li R."/>
            <person name="Lin C.F."/>
            <person name="Lin M.F."/>
            <person name="Lindblad-Toh K."/>
            <person name="Llopart A."/>
            <person name="Long M."/>
            <person name="Low L."/>
            <person name="Lozovsky E."/>
            <person name="Lu J."/>
            <person name="Luo M."/>
            <person name="Machado C.A."/>
            <person name="Makalowski W."/>
            <person name="Marzo M."/>
            <person name="Matsuda M."/>
            <person name="Matzkin L."/>
            <person name="McAllister B."/>
            <person name="McBride C.S."/>
            <person name="McKernan B."/>
            <person name="McKernan K."/>
            <person name="Mendez-Lago M."/>
            <person name="Minx P."/>
            <person name="Mollenhauer M.U."/>
            <person name="Montooth K."/>
            <person name="Mount S.M."/>
            <person name="Mu X."/>
            <person name="Myers E."/>
            <person name="Negre B."/>
            <person name="Newfeld S."/>
            <person name="Nielsen R."/>
            <person name="Noor M.A."/>
            <person name="O'Grady P."/>
            <person name="Pachter L."/>
            <person name="Papaceit M."/>
            <person name="Parisi M.J."/>
            <person name="Parisi M."/>
            <person name="Parts L."/>
            <person name="Pedersen J.S."/>
            <person name="Pesole G."/>
            <person name="Phillippy A.M."/>
            <person name="Ponting C.P."/>
            <person name="Pop M."/>
            <person name="Porcelli D."/>
            <person name="Powell J.R."/>
            <person name="Prohaska S."/>
            <person name="Pruitt K."/>
            <person name="Puig M."/>
            <person name="Quesneville H."/>
            <person name="Ram K.R."/>
            <person name="Rand D."/>
            <person name="Rasmussen M.D."/>
            <person name="Reed L.K."/>
            <person name="Reenan R."/>
            <person name="Reily A."/>
            <person name="Remington K.A."/>
            <person name="Rieger T.T."/>
            <person name="Ritchie M.G."/>
            <person name="Robin C."/>
            <person name="Rogers Y.H."/>
            <person name="Rohde C."/>
            <person name="Rozas J."/>
            <person name="Rubenfield M.J."/>
            <person name="Ruiz A."/>
            <person name="Russo S."/>
            <person name="Salzberg S.L."/>
            <person name="Sanchez-Gracia A."/>
            <person name="Saranga D.J."/>
            <person name="Sato H."/>
            <person name="Schaeffer S.W."/>
            <person name="Schatz M.C."/>
            <person name="Schlenke T."/>
            <person name="Schwartz R."/>
            <person name="Segarra C."/>
            <person name="Singh R.S."/>
            <person name="Sirot L."/>
            <person name="Sirota M."/>
            <person name="Sisneros N.B."/>
            <person name="Smith C.D."/>
            <person name="Smith T.F."/>
            <person name="Spieth J."/>
            <person name="Stage D.E."/>
            <person name="Stark A."/>
            <person name="Stephan W."/>
            <person name="Strausberg R.L."/>
            <person name="Strempel S."/>
            <person name="Sturgill D."/>
            <person name="Sutton G."/>
            <person name="Sutton G.G."/>
            <person name="Tao W."/>
            <person name="Teichmann S."/>
            <person name="Tobari Y.N."/>
            <person name="Tomimura Y."/>
            <person name="Tsolas J.M."/>
            <person name="Valente V.L."/>
            <person name="Venter E."/>
            <person name="Venter J.C."/>
            <person name="Vicario S."/>
            <person name="Vieira F.G."/>
            <person name="Vilella A.J."/>
            <person name="Villasante A."/>
            <person name="Walenz B."/>
            <person name="Wang J."/>
            <person name="Wasserman M."/>
            <person name="Watts T."/>
            <person name="Wilson D."/>
            <person name="Wilson R.K."/>
            <person name="Wing R.A."/>
            <person name="Wolfner M.F."/>
            <person name="Wong A."/>
            <person name="Wong G.K."/>
            <person name="Wu C.I."/>
            <person name="Wu G."/>
            <person name="Yamamoto D."/>
            <person name="Yang H.P."/>
            <person name="Yang S.P."/>
            <person name="Yorke J.A."/>
            <person name="Yoshida K."/>
            <person name="Zdobnov E."/>
            <person name="Zhang P."/>
            <person name="Zhang Y."/>
            <person name="Zimin A.V."/>
            <person name="Baldwin J."/>
            <person name="Abdouelleil A."/>
            <person name="Abdulkadir J."/>
            <person name="Abebe A."/>
            <person name="Abera B."/>
            <person name="Abreu J."/>
            <person name="Acer S.C."/>
            <person name="Aftuck L."/>
            <person name="Alexander A."/>
            <person name="An P."/>
            <person name="Anderson E."/>
            <person name="Anderson S."/>
            <person name="Arachi H."/>
            <person name="Azer M."/>
            <person name="Bachantsang P."/>
            <person name="Barry A."/>
            <person name="Bayul T."/>
            <person name="Berlin A."/>
            <person name="Bessette D."/>
            <person name="Bloom T."/>
            <person name="Blye J."/>
            <person name="Boguslavskiy L."/>
            <person name="Bonnet C."/>
            <person name="Boukhgalter B."/>
            <person name="Bourzgui I."/>
            <person name="Brown A."/>
            <person name="Cahill P."/>
            <person name="Channer S."/>
            <person name="Cheshatsang Y."/>
            <person name="Chuda L."/>
            <person name="Citroen M."/>
            <person name="Collymore A."/>
            <person name="Cooke P."/>
            <person name="Costello M."/>
            <person name="D'Aco K."/>
            <person name="Daza R."/>
            <person name="De Haan G."/>
            <person name="DeGray S."/>
            <person name="DeMaso C."/>
            <person name="Dhargay N."/>
            <person name="Dooley K."/>
            <person name="Dooley E."/>
            <person name="Doricent M."/>
            <person name="Dorje P."/>
            <person name="Dorjee K."/>
            <person name="Dupes A."/>
            <person name="Elong R."/>
            <person name="Falk J."/>
            <person name="Farina A."/>
            <person name="Faro S."/>
            <person name="Ferguson D."/>
            <person name="Fisher S."/>
            <person name="Foley C.D."/>
            <person name="Franke A."/>
            <person name="Friedrich D."/>
            <person name="Gadbois L."/>
            <person name="Gearin G."/>
            <person name="Gearin C.R."/>
            <person name="Giannoukos G."/>
            <person name="Goode T."/>
            <person name="Graham J."/>
            <person name="Grandbois E."/>
            <person name="Grewal S."/>
            <person name="Gyaltsen K."/>
            <person name="Hafez N."/>
            <person name="Hagos B."/>
            <person name="Hall J."/>
            <person name="Henson C."/>
            <person name="Hollinger A."/>
            <person name="Honan T."/>
            <person name="Huard M.D."/>
            <person name="Hughes L."/>
            <person name="Hurhula B."/>
            <person name="Husby M.E."/>
            <person name="Kamat A."/>
            <person name="Kanga B."/>
            <person name="Kashin S."/>
            <person name="Khazanovich D."/>
            <person name="Kisner P."/>
            <person name="Lance K."/>
            <person name="Lara M."/>
            <person name="Lee W."/>
            <person name="Lennon N."/>
            <person name="Letendre F."/>
            <person name="LeVine R."/>
            <person name="Lipovsky A."/>
            <person name="Liu X."/>
            <person name="Liu J."/>
            <person name="Liu S."/>
            <person name="Lokyitsang T."/>
            <person name="Lokyitsang Y."/>
            <person name="Lubonja R."/>
            <person name="Lui A."/>
            <person name="MacDonald P."/>
            <person name="Magnisalis V."/>
            <person name="Maru K."/>
            <person name="Matthews C."/>
            <person name="McCusker W."/>
            <person name="McDonough S."/>
            <person name="Mehta T."/>
            <person name="Meldrim J."/>
            <person name="Meneus L."/>
            <person name="Mihai O."/>
            <person name="Mihalev A."/>
            <person name="Mihova T."/>
            <person name="Mittelman R."/>
            <person name="Mlenga V."/>
            <person name="Montmayeur A."/>
            <person name="Mulrain L."/>
            <person name="Navidi A."/>
            <person name="Naylor J."/>
            <person name="Negash T."/>
            <person name="Nguyen T."/>
            <person name="Nguyen N."/>
            <person name="Nicol R."/>
            <person name="Norbu C."/>
            <person name="Norbu N."/>
            <person name="Novod N."/>
            <person name="O'Neill B."/>
            <person name="Osman S."/>
            <person name="Markiewicz E."/>
            <person name="Oyono O.L."/>
            <person name="Patti C."/>
            <person name="Phunkhang P."/>
            <person name="Pierre F."/>
            <person name="Priest M."/>
            <person name="Raghuraman S."/>
            <person name="Rege F."/>
            <person name="Reyes R."/>
            <person name="Rise C."/>
            <person name="Rogov P."/>
            <person name="Ross K."/>
            <person name="Ryan E."/>
            <person name="Settipalli S."/>
            <person name="Shea T."/>
            <person name="Sherpa N."/>
            <person name="Shi L."/>
            <person name="Shih D."/>
            <person name="Sparrow T."/>
            <person name="Spaulding J."/>
            <person name="Stalker J."/>
            <person name="Stange-Thomann N."/>
            <person name="Stavropoulos S."/>
            <person name="Stone C."/>
            <person name="Strader C."/>
            <person name="Tesfaye S."/>
            <person name="Thomson T."/>
            <person name="Thoulutsang Y."/>
            <person name="Thoulutsang D."/>
            <person name="Topham K."/>
            <person name="Topping I."/>
            <person name="Tsamla T."/>
            <person name="Vassiliev H."/>
            <person name="Vo A."/>
            <person name="Wangchuk T."/>
            <person name="Wangdi T."/>
            <person name="Weiand M."/>
            <person name="Wilkinson J."/>
            <person name="Wilson A."/>
            <person name="Yadav S."/>
            <person name="Young G."/>
            <person name="Yu Q."/>
            <person name="Zembek L."/>
            <person name="Zhong D."/>
            <person name="Zimmer A."/>
            <person name="Zwirko Z."/>
            <person name="Jaffe D.B."/>
            <person name="Alvarez P."/>
            <person name="Brockman W."/>
            <person name="Butler J."/>
            <person name="Chin C."/>
            <person name="Gnerre S."/>
            <person name="Grabherr M."/>
            <person name="Kleber M."/>
            <person name="Mauceli E."/>
            <person name="MacCallum I."/>
        </authorList>
    </citation>
    <scope>NUCLEOTIDE SEQUENCE [LARGE SCALE GENOMIC DNA]</scope>
    <source>
        <strain evidence="3">Rob3c / Tucson 14021-0248.25</strain>
    </source>
</reference>
<evidence type="ECO:0000313" key="2">
    <source>
        <dbReference type="EMBL" id="EDW48591.1"/>
    </source>
</evidence>
<keyword evidence="3" id="KW-1185">Reference proteome</keyword>
<proteinExistence type="predicted"/>
<sequence length="84" mass="9606">MGDKEKLILDEPIEEGVKSYSRKHGRQHKGYFQLPWYFAGGIVLFWALLFIAVVKPLFYRLPEPLTVEDAPKGGFIAERAQANL</sequence>
<dbReference type="EMBL" id="CH480816">
    <property type="protein sequence ID" value="EDW48591.1"/>
    <property type="molecule type" value="Genomic_DNA"/>
</dbReference>
<organism evidence="3">
    <name type="scientific">Drosophila sechellia</name>
    <name type="common">Fruit fly</name>
    <dbReference type="NCBI Taxonomy" id="7238"/>
    <lineage>
        <taxon>Eukaryota</taxon>
        <taxon>Metazoa</taxon>
        <taxon>Ecdysozoa</taxon>
        <taxon>Arthropoda</taxon>
        <taxon>Hexapoda</taxon>
        <taxon>Insecta</taxon>
        <taxon>Pterygota</taxon>
        <taxon>Neoptera</taxon>
        <taxon>Endopterygota</taxon>
        <taxon>Diptera</taxon>
        <taxon>Brachycera</taxon>
        <taxon>Muscomorpha</taxon>
        <taxon>Ephydroidea</taxon>
        <taxon>Drosophilidae</taxon>
        <taxon>Drosophila</taxon>
        <taxon>Sophophora</taxon>
    </lineage>
</organism>
<feature type="transmembrane region" description="Helical" evidence="1">
    <location>
        <begin position="34"/>
        <end position="54"/>
    </location>
</feature>
<dbReference type="AlphaFoldDB" id="B4HPF3"/>
<accession>B4HPF3</accession>
<gene>
    <name evidence="2" type="primary">Dsec\GM21955</name>
    <name evidence="2" type="ORF">Dsec_GM21955</name>
</gene>
<dbReference type="HOGENOM" id="CLU_2529868_0_0_1"/>
<name>B4HPF3_DROSE</name>
<keyword evidence="1" id="KW-0472">Membrane</keyword>
<keyword evidence="1" id="KW-1133">Transmembrane helix</keyword>